<feature type="transmembrane region" description="Helical" evidence="6">
    <location>
        <begin position="255"/>
        <end position="279"/>
    </location>
</feature>
<accession>A0ABQ0F586</accession>
<dbReference type="PANTHER" id="PTHR10687:SF7">
    <property type="entry name" value="SECRETORY CARRIER-ASSOCIATED MEMBRANE PROTEIN 2"/>
    <property type="match status" value="1"/>
</dbReference>
<comment type="caution">
    <text evidence="6">Lacks conserved residue(s) required for the propagation of feature annotation.</text>
</comment>
<keyword evidence="10" id="KW-1185">Reference proteome</keyword>
<comment type="similarity">
    <text evidence="6">Belongs to the SCAMP family.</text>
</comment>
<feature type="coiled-coil region" evidence="7">
    <location>
        <begin position="126"/>
        <end position="160"/>
    </location>
</feature>
<dbReference type="Proteomes" id="UP001623349">
    <property type="component" value="Unassembled WGS sequence"/>
</dbReference>
<sequence>MSAFDTNPFADPVDVNPFQDPSVTQLTSAPQSGLAEFNPFSEDKCSDNSSCHTSSWVLPASSSPALSGASTANTPGLLLRQASKFLPARFLAAGEPSERQMLLEGNSIPRDSYMRKLPKAVAAAAQAGLLRQQEELDRKAAELERKERELQNTAANLHVRDNNWPPLPSWCPVKPCFFQDFSTEIPADYQRICRMLYYLWMLHSAFRSDNSFSFFVFFFVFFCQIGIYFIQLIGLPNLGTSGWLAALSTVKNGPLAVTIIMMVVAGFFTLCAGLSLFLLQRVHALYRRTGASFQQAQEEFSQGIFSSRTFRSAASSAARGTFQGN</sequence>
<dbReference type="Pfam" id="PF04144">
    <property type="entry name" value="SCAMP"/>
    <property type="match status" value="1"/>
</dbReference>
<reference evidence="9 10" key="1">
    <citation type="submission" date="2024-08" db="EMBL/GenBank/DDBJ databases">
        <title>The draft genome of Apodemus speciosus.</title>
        <authorList>
            <person name="Nabeshima K."/>
            <person name="Suzuki S."/>
            <person name="Onuma M."/>
        </authorList>
    </citation>
    <scope>NUCLEOTIDE SEQUENCE [LARGE SCALE GENOMIC DNA]</scope>
    <source>
        <strain evidence="9">IB14-021</strain>
    </source>
</reference>
<dbReference type="InterPro" id="IPR007273">
    <property type="entry name" value="SCAMP"/>
</dbReference>
<evidence type="ECO:0000256" key="4">
    <source>
        <dbReference type="ARBA" id="ARBA00022989"/>
    </source>
</evidence>
<organism evidence="9 10">
    <name type="scientific">Apodemus speciosus</name>
    <name type="common">Large Japanese field mouse</name>
    <dbReference type="NCBI Taxonomy" id="105296"/>
    <lineage>
        <taxon>Eukaryota</taxon>
        <taxon>Metazoa</taxon>
        <taxon>Chordata</taxon>
        <taxon>Craniata</taxon>
        <taxon>Vertebrata</taxon>
        <taxon>Euteleostomi</taxon>
        <taxon>Mammalia</taxon>
        <taxon>Eutheria</taxon>
        <taxon>Euarchontoglires</taxon>
        <taxon>Glires</taxon>
        <taxon>Rodentia</taxon>
        <taxon>Myomorpha</taxon>
        <taxon>Muroidea</taxon>
        <taxon>Muridae</taxon>
        <taxon>Murinae</taxon>
        <taxon>Apodemus</taxon>
    </lineage>
</organism>
<evidence type="ECO:0000256" key="8">
    <source>
        <dbReference type="SAM" id="MobiDB-lite"/>
    </source>
</evidence>
<keyword evidence="4 6" id="KW-1133">Transmembrane helix</keyword>
<evidence type="ECO:0000313" key="10">
    <source>
        <dbReference type="Proteomes" id="UP001623349"/>
    </source>
</evidence>
<evidence type="ECO:0000256" key="2">
    <source>
        <dbReference type="ARBA" id="ARBA00022692"/>
    </source>
</evidence>
<evidence type="ECO:0000256" key="6">
    <source>
        <dbReference type="RuleBase" id="RU363122"/>
    </source>
</evidence>
<evidence type="ECO:0000256" key="7">
    <source>
        <dbReference type="SAM" id="Coils"/>
    </source>
</evidence>
<comment type="subcellular location">
    <subcellularLocation>
        <location evidence="1 6">Membrane</location>
        <topology evidence="1 6">Multi-pass membrane protein</topology>
    </subcellularLocation>
</comment>
<evidence type="ECO:0000256" key="5">
    <source>
        <dbReference type="ARBA" id="ARBA00023136"/>
    </source>
</evidence>
<keyword evidence="7" id="KW-0175">Coiled coil</keyword>
<evidence type="ECO:0000256" key="3">
    <source>
        <dbReference type="ARBA" id="ARBA00022927"/>
    </source>
</evidence>
<keyword evidence="2 6" id="KW-0812">Transmembrane</keyword>
<keyword evidence="5 6" id="KW-0472">Membrane</keyword>
<keyword evidence="6" id="KW-0813">Transport</keyword>
<proteinExistence type="inferred from homology"/>
<evidence type="ECO:0000256" key="1">
    <source>
        <dbReference type="ARBA" id="ARBA00004141"/>
    </source>
</evidence>
<feature type="transmembrane region" description="Helical" evidence="6">
    <location>
        <begin position="212"/>
        <end position="235"/>
    </location>
</feature>
<keyword evidence="3" id="KW-0653">Protein transport</keyword>
<protein>
    <recommendedName>
        <fullName evidence="6">Secretory carrier-associated membrane protein</fullName>
        <shortName evidence="6">Secretory carrier membrane protein</shortName>
    </recommendedName>
</protein>
<feature type="region of interest" description="Disordered" evidence="8">
    <location>
        <begin position="1"/>
        <end position="26"/>
    </location>
</feature>
<name>A0ABQ0F586_APOSI</name>
<dbReference type="EMBL" id="BAAFST010000009">
    <property type="protein sequence ID" value="GAB1294271.1"/>
    <property type="molecule type" value="Genomic_DNA"/>
</dbReference>
<evidence type="ECO:0000313" key="9">
    <source>
        <dbReference type="EMBL" id="GAB1294271.1"/>
    </source>
</evidence>
<gene>
    <name evidence="9" type="ORF">APTSU1_000950400</name>
</gene>
<comment type="caution">
    <text evidence="9">The sequence shown here is derived from an EMBL/GenBank/DDBJ whole genome shotgun (WGS) entry which is preliminary data.</text>
</comment>
<dbReference type="PANTHER" id="PTHR10687">
    <property type="entry name" value="SECRETORY CARRIER-ASSOCIATED MEMBRANE PROTEIN SCAMP"/>
    <property type="match status" value="1"/>
</dbReference>